<dbReference type="CDD" id="cd06588">
    <property type="entry name" value="PhnB_like"/>
    <property type="match status" value="1"/>
</dbReference>
<feature type="domain" description="PhnB-like" evidence="1">
    <location>
        <begin position="4"/>
        <end position="115"/>
    </location>
</feature>
<dbReference type="PIRSF" id="PIRSF021700">
    <property type="entry name" value="3_dmu_93_MTrfase"/>
    <property type="match status" value="1"/>
</dbReference>
<dbReference type="Proteomes" id="UP000280726">
    <property type="component" value="Unassembled WGS sequence"/>
</dbReference>
<dbReference type="EMBL" id="RKRA01000001">
    <property type="protein sequence ID" value="RPF26742.1"/>
    <property type="molecule type" value="Genomic_DNA"/>
</dbReference>
<sequence length="159" mass="17205">MRPIVPNLWFDTAAEEAASFYVGVFGGGITAVSRYGPDSPREEGLALTVDFTLQDQRFTAINGGPQFPFTEAVSFLVPCADQEEVDRCWAALVDGGEPRPCGWLKDRYGLSWQIVPDALGEMMSDPDPERVARVTQAMLATQGKFDVAALRAAFDGVAG</sequence>
<dbReference type="GO" id="GO:0008168">
    <property type="term" value="F:methyltransferase activity"/>
    <property type="evidence" value="ECO:0007669"/>
    <property type="project" value="UniProtKB-KW"/>
</dbReference>
<gene>
    <name evidence="2" type="ORF">EDD32_1192</name>
</gene>
<dbReference type="AlphaFoldDB" id="A0A3N4ZM14"/>
<protein>
    <submittedName>
        <fullName evidence="2">Putative 3-demethylubiquinone-9 3-methyltransferase (Glyoxalase superfamily)</fullName>
    </submittedName>
</protein>
<reference evidence="2 3" key="1">
    <citation type="submission" date="2018-11" db="EMBL/GenBank/DDBJ databases">
        <title>Sequencing the genomes of 1000 actinobacteria strains.</title>
        <authorList>
            <person name="Klenk H.-P."/>
        </authorList>
    </citation>
    <scope>NUCLEOTIDE SEQUENCE [LARGE SCALE GENOMIC DNA]</scope>
    <source>
        <strain evidence="2 3">DSM 14418</strain>
    </source>
</reference>
<keyword evidence="2" id="KW-0489">Methyltransferase</keyword>
<evidence type="ECO:0000313" key="2">
    <source>
        <dbReference type="EMBL" id="RPF26742.1"/>
    </source>
</evidence>
<organism evidence="2 3">
    <name type="scientific">Georgenia muralis</name>
    <dbReference type="NCBI Taxonomy" id="154117"/>
    <lineage>
        <taxon>Bacteria</taxon>
        <taxon>Bacillati</taxon>
        <taxon>Actinomycetota</taxon>
        <taxon>Actinomycetes</taxon>
        <taxon>Micrococcales</taxon>
        <taxon>Bogoriellaceae</taxon>
        <taxon>Georgenia</taxon>
    </lineage>
</organism>
<dbReference type="Gene3D" id="3.10.180.10">
    <property type="entry name" value="2,3-Dihydroxybiphenyl 1,2-Dioxygenase, domain 1"/>
    <property type="match status" value="1"/>
</dbReference>
<dbReference type="InterPro" id="IPR028973">
    <property type="entry name" value="PhnB-like"/>
</dbReference>
<dbReference type="PANTHER" id="PTHR33990:SF2">
    <property type="entry name" value="PHNB-LIKE DOMAIN-CONTAINING PROTEIN"/>
    <property type="match status" value="1"/>
</dbReference>
<dbReference type="RefSeq" id="WP_123915767.1">
    <property type="nucleotide sequence ID" value="NZ_RKRA01000001.1"/>
</dbReference>
<dbReference type="SUPFAM" id="SSF54593">
    <property type="entry name" value="Glyoxalase/Bleomycin resistance protein/Dihydroxybiphenyl dioxygenase"/>
    <property type="match status" value="1"/>
</dbReference>
<keyword evidence="2" id="KW-0808">Transferase</keyword>
<accession>A0A3N4ZM14</accession>
<dbReference type="OrthoDB" id="9806473at2"/>
<dbReference type="InterPro" id="IPR029068">
    <property type="entry name" value="Glyas_Bleomycin-R_OHBP_Dase"/>
</dbReference>
<dbReference type="GO" id="GO:0032259">
    <property type="term" value="P:methylation"/>
    <property type="evidence" value="ECO:0007669"/>
    <property type="project" value="UniProtKB-KW"/>
</dbReference>
<dbReference type="InterPro" id="IPR009725">
    <property type="entry name" value="3_dmu_93_MTrfase"/>
</dbReference>
<dbReference type="Pfam" id="PF06983">
    <property type="entry name" value="3-dmu-9_3-mt"/>
    <property type="match status" value="1"/>
</dbReference>
<keyword evidence="3" id="KW-1185">Reference proteome</keyword>
<proteinExistence type="predicted"/>
<evidence type="ECO:0000313" key="3">
    <source>
        <dbReference type="Proteomes" id="UP000280726"/>
    </source>
</evidence>
<keyword evidence="2" id="KW-0830">Ubiquinone</keyword>
<comment type="caution">
    <text evidence="2">The sequence shown here is derived from an EMBL/GenBank/DDBJ whole genome shotgun (WGS) entry which is preliminary data.</text>
</comment>
<evidence type="ECO:0000259" key="1">
    <source>
        <dbReference type="Pfam" id="PF06983"/>
    </source>
</evidence>
<dbReference type="PANTHER" id="PTHR33990">
    <property type="entry name" value="PROTEIN YJDN-RELATED"/>
    <property type="match status" value="1"/>
</dbReference>
<name>A0A3N4ZM14_9MICO</name>